<evidence type="ECO:0000313" key="2">
    <source>
        <dbReference type="Proteomes" id="UP000033944"/>
    </source>
</evidence>
<gene>
    <name evidence="1" type="ORF">UT10_C0015G0036</name>
</gene>
<name>A0A0G0LG32_9BACT</name>
<dbReference type="EMBL" id="LBVN01000015">
    <property type="protein sequence ID" value="KKQ86895.1"/>
    <property type="molecule type" value="Genomic_DNA"/>
</dbReference>
<sequence>RADIKKLTQEMSKKGLSDEQLDSLNKEFNNLTKRLSELEENNHKGIILLNQ</sequence>
<evidence type="ECO:0000313" key="1">
    <source>
        <dbReference type="EMBL" id="KKQ86895.1"/>
    </source>
</evidence>
<proteinExistence type="predicted"/>
<protein>
    <submittedName>
        <fullName evidence="1">Uncharacterized protein</fullName>
    </submittedName>
</protein>
<dbReference type="Proteomes" id="UP000033944">
    <property type="component" value="Unassembled WGS sequence"/>
</dbReference>
<dbReference type="AlphaFoldDB" id="A0A0G0LG32"/>
<feature type="non-terminal residue" evidence="1">
    <location>
        <position position="1"/>
    </location>
</feature>
<accession>A0A0G0LG32</accession>
<reference evidence="1 2" key="1">
    <citation type="journal article" date="2015" name="Nature">
        <title>rRNA introns, odd ribosomes, and small enigmatic genomes across a large radiation of phyla.</title>
        <authorList>
            <person name="Brown C.T."/>
            <person name="Hug L.A."/>
            <person name="Thomas B.C."/>
            <person name="Sharon I."/>
            <person name="Castelle C.J."/>
            <person name="Singh A."/>
            <person name="Wilkins M.J."/>
            <person name="Williams K.H."/>
            <person name="Banfield J.F."/>
        </authorList>
    </citation>
    <scope>NUCLEOTIDE SEQUENCE [LARGE SCALE GENOMIC DNA]</scope>
</reference>
<organism evidence="1 2">
    <name type="scientific">Candidatus Woesebacteria bacterium GW2011_GWB1_38_8b</name>
    <dbReference type="NCBI Taxonomy" id="1618571"/>
    <lineage>
        <taxon>Bacteria</taxon>
        <taxon>Candidatus Woeseibacteriota</taxon>
    </lineage>
</organism>
<comment type="caution">
    <text evidence="1">The sequence shown here is derived from an EMBL/GenBank/DDBJ whole genome shotgun (WGS) entry which is preliminary data.</text>
</comment>